<evidence type="ECO:0000313" key="2">
    <source>
        <dbReference type="EMBL" id="RLM74400.1"/>
    </source>
</evidence>
<gene>
    <name evidence="2" type="ORF">C2845_PM15G06970</name>
</gene>
<protein>
    <submittedName>
        <fullName evidence="2">Uncharacterized protein</fullName>
    </submittedName>
</protein>
<dbReference type="AlphaFoldDB" id="A0A3L6Q895"/>
<reference evidence="3" key="1">
    <citation type="journal article" date="2019" name="Nat. Commun.">
        <title>The genome of broomcorn millet.</title>
        <authorList>
            <person name="Zou C."/>
            <person name="Miki D."/>
            <person name="Li D."/>
            <person name="Tang Q."/>
            <person name="Xiao L."/>
            <person name="Rajput S."/>
            <person name="Deng P."/>
            <person name="Jia W."/>
            <person name="Huang R."/>
            <person name="Zhang M."/>
            <person name="Sun Y."/>
            <person name="Hu J."/>
            <person name="Fu X."/>
            <person name="Schnable P.S."/>
            <person name="Li F."/>
            <person name="Zhang H."/>
            <person name="Feng B."/>
            <person name="Zhu X."/>
            <person name="Liu R."/>
            <person name="Schnable J.C."/>
            <person name="Zhu J.-K."/>
            <person name="Zhang H."/>
        </authorList>
    </citation>
    <scope>NUCLEOTIDE SEQUENCE [LARGE SCALE GENOMIC DNA]</scope>
</reference>
<proteinExistence type="predicted"/>
<evidence type="ECO:0000313" key="3">
    <source>
        <dbReference type="Proteomes" id="UP000275267"/>
    </source>
</evidence>
<organism evidence="2 3">
    <name type="scientific">Panicum miliaceum</name>
    <name type="common">Proso millet</name>
    <name type="synonym">Broomcorn millet</name>
    <dbReference type="NCBI Taxonomy" id="4540"/>
    <lineage>
        <taxon>Eukaryota</taxon>
        <taxon>Viridiplantae</taxon>
        <taxon>Streptophyta</taxon>
        <taxon>Embryophyta</taxon>
        <taxon>Tracheophyta</taxon>
        <taxon>Spermatophyta</taxon>
        <taxon>Magnoliopsida</taxon>
        <taxon>Liliopsida</taxon>
        <taxon>Poales</taxon>
        <taxon>Poaceae</taxon>
        <taxon>PACMAD clade</taxon>
        <taxon>Panicoideae</taxon>
        <taxon>Panicodae</taxon>
        <taxon>Paniceae</taxon>
        <taxon>Panicinae</taxon>
        <taxon>Panicum</taxon>
        <taxon>Panicum sect. Panicum</taxon>
    </lineage>
</organism>
<dbReference type="Proteomes" id="UP000275267">
    <property type="component" value="Unassembled WGS sequence"/>
</dbReference>
<accession>A0A3L6Q895</accession>
<keyword evidence="3" id="KW-1185">Reference proteome</keyword>
<feature type="compositionally biased region" description="Acidic residues" evidence="1">
    <location>
        <begin position="12"/>
        <end position="39"/>
    </location>
</feature>
<evidence type="ECO:0000256" key="1">
    <source>
        <dbReference type="SAM" id="MobiDB-lite"/>
    </source>
</evidence>
<feature type="region of interest" description="Disordered" evidence="1">
    <location>
        <begin position="1"/>
        <end position="76"/>
    </location>
</feature>
<feature type="compositionally biased region" description="Basic and acidic residues" evidence="1">
    <location>
        <begin position="49"/>
        <end position="76"/>
    </location>
</feature>
<comment type="caution">
    <text evidence="2">The sequence shown here is derived from an EMBL/GenBank/DDBJ whole genome shotgun (WGS) entry which is preliminary data.</text>
</comment>
<sequence length="76" mass="8309">MAPHSASYFIPDTEEQAEDGVEVQPVDDVEGQDAVECQDIEGHAGNLQEEAHSNHTDPLEQDDDAGKELRENGGKY</sequence>
<name>A0A3L6Q895_PANMI</name>
<dbReference type="EMBL" id="PQIB02000013">
    <property type="protein sequence ID" value="RLM74400.1"/>
    <property type="molecule type" value="Genomic_DNA"/>
</dbReference>